<dbReference type="Pfam" id="PF03473">
    <property type="entry name" value="MOSC"/>
    <property type="match status" value="1"/>
</dbReference>
<protein>
    <submittedName>
        <fullName evidence="2">MOSC domain protein</fullName>
    </submittedName>
</protein>
<dbReference type="InterPro" id="IPR011037">
    <property type="entry name" value="Pyrv_Knase-like_insert_dom_sf"/>
</dbReference>
<accession>A0A1Y2MZH1</accession>
<dbReference type="GO" id="GO:0030151">
    <property type="term" value="F:molybdenum ion binding"/>
    <property type="evidence" value="ECO:0007669"/>
    <property type="project" value="InterPro"/>
</dbReference>
<evidence type="ECO:0000313" key="2">
    <source>
        <dbReference type="EMBL" id="OSY40572.1"/>
    </source>
</evidence>
<evidence type="ECO:0000313" key="3">
    <source>
        <dbReference type="Proteomes" id="UP000194360"/>
    </source>
</evidence>
<dbReference type="Pfam" id="PF03476">
    <property type="entry name" value="MOSC_N"/>
    <property type="match status" value="1"/>
</dbReference>
<name>A0A1Y2MZH1_PSEAH</name>
<keyword evidence="3" id="KW-1185">Reference proteome</keyword>
<dbReference type="InterPro" id="IPR005303">
    <property type="entry name" value="MOCOS_middle"/>
</dbReference>
<dbReference type="PROSITE" id="PS51340">
    <property type="entry name" value="MOSC"/>
    <property type="match status" value="1"/>
</dbReference>
<dbReference type="SUPFAM" id="SSF50800">
    <property type="entry name" value="PK beta-barrel domain-like"/>
    <property type="match status" value="1"/>
</dbReference>
<dbReference type="AlphaFoldDB" id="A0A1Y2MZH1"/>
<gene>
    <name evidence="2" type="ORF">BG845_02647</name>
</gene>
<dbReference type="STRING" id="2074.BG845_02647"/>
<feature type="domain" description="MOSC" evidence="1">
    <location>
        <begin position="127"/>
        <end position="268"/>
    </location>
</feature>
<organism evidence="2 3">
    <name type="scientific">Pseudonocardia autotrophica</name>
    <name type="common">Amycolata autotrophica</name>
    <name type="synonym">Nocardia autotrophica</name>
    <dbReference type="NCBI Taxonomy" id="2074"/>
    <lineage>
        <taxon>Bacteria</taxon>
        <taxon>Bacillati</taxon>
        <taxon>Actinomycetota</taxon>
        <taxon>Actinomycetes</taxon>
        <taxon>Pseudonocardiales</taxon>
        <taxon>Pseudonocardiaceae</taxon>
        <taxon>Pseudonocardia</taxon>
    </lineage>
</organism>
<dbReference type="InterPro" id="IPR005302">
    <property type="entry name" value="MoCF_Sase_C"/>
</dbReference>
<dbReference type="GO" id="GO:0003824">
    <property type="term" value="F:catalytic activity"/>
    <property type="evidence" value="ECO:0007669"/>
    <property type="project" value="InterPro"/>
</dbReference>
<dbReference type="Proteomes" id="UP000194360">
    <property type="component" value="Unassembled WGS sequence"/>
</dbReference>
<evidence type="ECO:0000259" key="1">
    <source>
        <dbReference type="PROSITE" id="PS51340"/>
    </source>
</evidence>
<sequence>MTDVASVAALYRYPVKSMLGEELAAFECDGDGVIGDREFALLDAGDGRVATAKQPRHWRALLRCRSAGSGHSVRVTLPDGRTVPAGAAAGPLSELLGRQVVVSGARPDGAVVERPDPEDILVRGLDAEIDAPLLEIAQGTGGGRFVDHSPVHLISTATLDALGVDALRYRPNIVVATPPGTPAFVENDWLGRAVTIGGVRLVPTLPTPRCVVPTLEHGDIPRAPEALRGPAQRNRVAVEGFGVLPCAGCYARIEVPGTVRRGDTVRIEPEVTAH</sequence>
<dbReference type="EMBL" id="MIGB01000012">
    <property type="protein sequence ID" value="OSY40572.1"/>
    <property type="molecule type" value="Genomic_DNA"/>
</dbReference>
<proteinExistence type="predicted"/>
<comment type="caution">
    <text evidence="2">The sequence shown here is derived from an EMBL/GenBank/DDBJ whole genome shotgun (WGS) entry which is preliminary data.</text>
</comment>
<dbReference type="GO" id="GO:0030170">
    <property type="term" value="F:pyridoxal phosphate binding"/>
    <property type="evidence" value="ECO:0007669"/>
    <property type="project" value="InterPro"/>
</dbReference>
<reference evidence="2 3" key="1">
    <citation type="submission" date="2016-09" db="EMBL/GenBank/DDBJ databases">
        <title>Pseudonocardia autotrophica DSM535, a candidate organism with high potential of specific P450 cytochromes.</title>
        <authorList>
            <person name="Grumaz C."/>
            <person name="Vainshtein Y."/>
            <person name="Kirstahler P."/>
            <person name="Sohn K."/>
        </authorList>
    </citation>
    <scope>NUCLEOTIDE SEQUENCE [LARGE SCALE GENOMIC DNA]</scope>
    <source>
        <strain evidence="2 3">DSM 535</strain>
    </source>
</reference>
<dbReference type="RefSeq" id="WP_232021236.1">
    <property type="nucleotide sequence ID" value="NZ_AP018920.1"/>
</dbReference>